<dbReference type="Proteomes" id="UP001472866">
    <property type="component" value="Chromosome 07"/>
</dbReference>
<evidence type="ECO:0000313" key="2">
    <source>
        <dbReference type="EMBL" id="WZN63326.1"/>
    </source>
</evidence>
<dbReference type="PANTHER" id="PTHR47587">
    <property type="entry name" value="OS05G0103500 PROTEIN"/>
    <property type="match status" value="1"/>
</dbReference>
<gene>
    <name evidence="2" type="ORF">HKI87_07g48740</name>
</gene>
<sequence>MVTTVRVTRRLLETLSGVPTTSREPEKREARGLSAARESETRYPAVTQSSLRDTVRYGNLLLQHEGEELGRVAQYAEDLIKSEYEAPLKPVPCQGEKEACFSCYKENKEDPTACAKVVREYHRCSQSAA</sequence>
<protein>
    <submittedName>
        <fullName evidence="2">Uncharacterized protein</fullName>
    </submittedName>
</protein>
<dbReference type="PANTHER" id="PTHR47587:SF2">
    <property type="entry name" value="OS05G0103500 PROTEIN"/>
    <property type="match status" value="1"/>
</dbReference>
<keyword evidence="3" id="KW-1185">Reference proteome</keyword>
<name>A0AAX4PB65_9CHLO</name>
<dbReference type="EMBL" id="CP151507">
    <property type="protein sequence ID" value="WZN63326.1"/>
    <property type="molecule type" value="Genomic_DNA"/>
</dbReference>
<organism evidence="2 3">
    <name type="scientific">Chloropicon roscoffensis</name>
    <dbReference type="NCBI Taxonomy" id="1461544"/>
    <lineage>
        <taxon>Eukaryota</taxon>
        <taxon>Viridiplantae</taxon>
        <taxon>Chlorophyta</taxon>
        <taxon>Chloropicophyceae</taxon>
        <taxon>Chloropicales</taxon>
        <taxon>Chloropicaceae</taxon>
        <taxon>Chloropicon</taxon>
    </lineage>
</organism>
<accession>A0AAX4PB65</accession>
<feature type="compositionally biased region" description="Basic and acidic residues" evidence="1">
    <location>
        <begin position="23"/>
        <end position="41"/>
    </location>
</feature>
<proteinExistence type="predicted"/>
<dbReference type="SUPFAM" id="SSF47072">
    <property type="entry name" value="Cysteine alpha-hairpin motif"/>
    <property type="match status" value="1"/>
</dbReference>
<dbReference type="AlphaFoldDB" id="A0AAX4PB65"/>
<feature type="region of interest" description="Disordered" evidence="1">
    <location>
        <begin position="17"/>
        <end position="47"/>
    </location>
</feature>
<evidence type="ECO:0000313" key="3">
    <source>
        <dbReference type="Proteomes" id="UP001472866"/>
    </source>
</evidence>
<evidence type="ECO:0000256" key="1">
    <source>
        <dbReference type="SAM" id="MobiDB-lite"/>
    </source>
</evidence>
<reference evidence="2 3" key="1">
    <citation type="submission" date="2024-03" db="EMBL/GenBank/DDBJ databases">
        <title>Complete genome sequence of the green alga Chloropicon roscoffensis RCC1871.</title>
        <authorList>
            <person name="Lemieux C."/>
            <person name="Pombert J.-F."/>
            <person name="Otis C."/>
            <person name="Turmel M."/>
        </authorList>
    </citation>
    <scope>NUCLEOTIDE SEQUENCE [LARGE SCALE GENOMIC DNA]</scope>
    <source>
        <strain evidence="2 3">RCC1871</strain>
    </source>
</reference>
<dbReference type="InterPro" id="IPR009069">
    <property type="entry name" value="Cys_alpha_HP_mot_SF"/>
</dbReference>